<keyword evidence="1" id="KW-0809">Transit peptide</keyword>
<evidence type="ECO:0000256" key="1">
    <source>
        <dbReference type="ARBA" id="ARBA00022946"/>
    </source>
</evidence>
<dbReference type="InterPro" id="IPR013977">
    <property type="entry name" value="GcvT_C"/>
</dbReference>
<dbReference type="GO" id="GO:0016226">
    <property type="term" value="P:iron-sulfur cluster assembly"/>
    <property type="evidence" value="ECO:0007669"/>
    <property type="project" value="TreeGrafter"/>
</dbReference>
<dbReference type="InterPro" id="IPR045179">
    <property type="entry name" value="YgfZ/GcvT"/>
</dbReference>
<organism evidence="4 5">
    <name type="scientific">Gemmatimonas phototrophica</name>
    <dbReference type="NCBI Taxonomy" id="1379270"/>
    <lineage>
        <taxon>Bacteria</taxon>
        <taxon>Pseudomonadati</taxon>
        <taxon>Gemmatimonadota</taxon>
        <taxon>Gemmatimonadia</taxon>
        <taxon>Gemmatimonadales</taxon>
        <taxon>Gemmatimonadaceae</taxon>
        <taxon>Gemmatimonas</taxon>
    </lineage>
</organism>
<dbReference type="OrthoDB" id="9796287at2"/>
<dbReference type="Pfam" id="PF08669">
    <property type="entry name" value="GCV_T_C"/>
    <property type="match status" value="1"/>
</dbReference>
<dbReference type="EMBL" id="CP011454">
    <property type="protein sequence ID" value="AMW04186.1"/>
    <property type="molecule type" value="Genomic_DNA"/>
</dbReference>
<evidence type="ECO:0000313" key="4">
    <source>
        <dbReference type="EMBL" id="AMW04186.1"/>
    </source>
</evidence>
<dbReference type="Gene3D" id="3.30.1360.120">
    <property type="entry name" value="Probable tRNA modification gtpase trme, domain 1"/>
    <property type="match status" value="1"/>
</dbReference>
<dbReference type="InterPro" id="IPR029043">
    <property type="entry name" value="GcvT/YgfZ_C"/>
</dbReference>
<dbReference type="SUPFAM" id="SSF103025">
    <property type="entry name" value="Folate-binding domain"/>
    <property type="match status" value="1"/>
</dbReference>
<dbReference type="KEGG" id="gph:GEMMAAP_03715"/>
<reference evidence="4 5" key="1">
    <citation type="journal article" date="2014" name="Proc. Natl. Acad. Sci. U.S.A.">
        <title>Functional type 2 photosynthetic reaction centers found in the rare bacterial phylum Gemmatimonadetes.</title>
        <authorList>
            <person name="Zeng Y."/>
            <person name="Feng F."/>
            <person name="Medova H."/>
            <person name="Dean J."/>
            <person name="Koblizek M."/>
        </authorList>
    </citation>
    <scope>NUCLEOTIDE SEQUENCE [LARGE SCALE GENOMIC DNA]</scope>
    <source>
        <strain evidence="4 5">AP64</strain>
    </source>
</reference>
<evidence type="ECO:0008006" key="6">
    <source>
        <dbReference type="Google" id="ProtNLM"/>
    </source>
</evidence>
<proteinExistence type="predicted"/>
<feature type="domain" description="GCVT N-terminal" evidence="2">
    <location>
        <begin position="214"/>
        <end position="426"/>
    </location>
</feature>
<accession>A0A143BGK8</accession>
<dbReference type="SUPFAM" id="SSF56784">
    <property type="entry name" value="HAD-like"/>
    <property type="match status" value="1"/>
</dbReference>
<dbReference type="AlphaFoldDB" id="A0A143BGK8"/>
<dbReference type="PANTHER" id="PTHR22602:SF0">
    <property type="entry name" value="TRANSFERASE CAF17, MITOCHONDRIAL-RELATED"/>
    <property type="match status" value="1"/>
</dbReference>
<dbReference type="eggNOG" id="COG0354">
    <property type="taxonomic scope" value="Bacteria"/>
</dbReference>
<keyword evidence="5" id="KW-1185">Reference proteome</keyword>
<evidence type="ECO:0000259" key="2">
    <source>
        <dbReference type="Pfam" id="PF01571"/>
    </source>
</evidence>
<dbReference type="InterPro" id="IPR036412">
    <property type="entry name" value="HAD-like_sf"/>
</dbReference>
<dbReference type="Proteomes" id="UP000076404">
    <property type="component" value="Chromosome"/>
</dbReference>
<dbReference type="STRING" id="1379270.GEMMAAP_03715"/>
<feature type="domain" description="Aminomethyltransferase C-terminal" evidence="3">
    <location>
        <begin position="454"/>
        <end position="527"/>
    </location>
</feature>
<reference evidence="4 5" key="2">
    <citation type="journal article" date="2016" name="Environ. Microbiol. Rep.">
        <title>Metagenomic evidence for the presence of phototrophic Gemmatimonadetes bacteria in diverse environments.</title>
        <authorList>
            <person name="Zeng Y."/>
            <person name="Baumbach J."/>
            <person name="Barbosa E.G."/>
            <person name="Azevedo V."/>
            <person name="Zhang C."/>
            <person name="Koblizek M."/>
        </authorList>
    </citation>
    <scope>NUCLEOTIDE SEQUENCE [LARGE SCALE GENOMIC DNA]</scope>
    <source>
        <strain evidence="4 5">AP64</strain>
    </source>
</reference>
<protein>
    <recommendedName>
        <fullName evidence="6">Aminomethyltransferase folate-binding domain-containing protein</fullName>
    </recommendedName>
</protein>
<dbReference type="PANTHER" id="PTHR22602">
    <property type="entry name" value="TRANSFERASE CAF17, MITOCHONDRIAL-RELATED"/>
    <property type="match status" value="1"/>
</dbReference>
<dbReference type="Pfam" id="PF01571">
    <property type="entry name" value="GCV_T"/>
    <property type="match status" value="1"/>
</dbReference>
<evidence type="ECO:0000313" key="5">
    <source>
        <dbReference type="Proteomes" id="UP000076404"/>
    </source>
</evidence>
<dbReference type="InterPro" id="IPR027266">
    <property type="entry name" value="TrmE/GcvT-like"/>
</dbReference>
<dbReference type="InterPro" id="IPR017703">
    <property type="entry name" value="YgfZ/GCV_T_CS"/>
</dbReference>
<evidence type="ECO:0000259" key="3">
    <source>
        <dbReference type="Pfam" id="PF08669"/>
    </source>
</evidence>
<sequence>MHAVLDAAAAESQVLDANTVAAALPGRTFLEASLALFPALAASDPTVPELIALRAQRGYRALVQHGVSFDAEMVARLQRAAAAGHRVVVRADSERRDVEPLLALAGLDHHVSLLRCSDDAPRGPGDTIRRSWDTIHDRLNAMQIAVTARSAWEMTPYTAAVAADYVATVTEPTTSPASSAPTLVYPEPLVGDDVEAYLDLRRDAAWFEAMNHWSTIQGPKAMEALNGLVTNDVSQLAVGMGMHAVALTPKGKVVCDMYIARTHDDRFMLTVLRHCAPAWLDLARKYINPRLAKVIDESDQWATWMVYGANAVQAVANLGGAMHTVENLGDIMVSGLQEWPVWSHGMWNIGPVSVRLVRAPVMGSLPGFVIMADVRDAEIVRERLEASTRRRASRAVWNIARVEGGRPAFGVDMDENTIPQEANLDTLGAISFTKGCYTGQETVARVHFRGHVNRHLRGLMAEQPMPQHARVADATGKDVGDVRSSVISPRLGPIAMAMIRREVSPGDTVTVVVPAGDITARVVELPFDE</sequence>
<dbReference type="NCBIfam" id="TIGR03317">
    <property type="entry name" value="ygfZ_signature"/>
    <property type="match status" value="1"/>
</dbReference>
<dbReference type="RefSeq" id="WP_026850176.1">
    <property type="nucleotide sequence ID" value="NZ_CP011454.1"/>
</dbReference>
<dbReference type="SUPFAM" id="SSF101790">
    <property type="entry name" value="Aminomethyltransferase beta-barrel domain"/>
    <property type="match status" value="1"/>
</dbReference>
<gene>
    <name evidence="4" type="ORF">GEMMAAP_03715</name>
</gene>
<name>A0A143BGK8_9BACT</name>
<dbReference type="InterPro" id="IPR006222">
    <property type="entry name" value="GCVT_N"/>
</dbReference>